<dbReference type="Gene3D" id="1.20.1270.60">
    <property type="entry name" value="Arfaptin homology (AH) domain/BAR domain"/>
    <property type="match status" value="1"/>
</dbReference>
<dbReference type="GO" id="GO:0007010">
    <property type="term" value="P:cytoskeleton organization"/>
    <property type="evidence" value="ECO:0007669"/>
    <property type="project" value="TreeGrafter"/>
</dbReference>
<dbReference type="Pfam" id="PF16746">
    <property type="entry name" value="BAR_3"/>
    <property type="match status" value="1"/>
</dbReference>
<dbReference type="SUPFAM" id="SSF103657">
    <property type="entry name" value="BAR/IMD domain-like"/>
    <property type="match status" value="1"/>
</dbReference>
<proteinExistence type="predicted"/>
<organism evidence="3 4">
    <name type="scientific">Eschrichtius robustus</name>
    <name type="common">California gray whale</name>
    <name type="synonym">Eschrichtius gibbosus</name>
    <dbReference type="NCBI Taxonomy" id="9764"/>
    <lineage>
        <taxon>Eukaryota</taxon>
        <taxon>Metazoa</taxon>
        <taxon>Chordata</taxon>
        <taxon>Craniata</taxon>
        <taxon>Vertebrata</taxon>
        <taxon>Euteleostomi</taxon>
        <taxon>Mammalia</taxon>
        <taxon>Eutheria</taxon>
        <taxon>Laurasiatheria</taxon>
        <taxon>Artiodactyla</taxon>
        <taxon>Whippomorpha</taxon>
        <taxon>Cetacea</taxon>
        <taxon>Mysticeti</taxon>
        <taxon>Eschrichtiidae</taxon>
        <taxon>Eschrichtius</taxon>
    </lineage>
</organism>
<dbReference type="InterPro" id="IPR004148">
    <property type="entry name" value="BAR_dom"/>
</dbReference>
<feature type="compositionally biased region" description="Basic and acidic residues" evidence="1">
    <location>
        <begin position="65"/>
        <end position="86"/>
    </location>
</feature>
<comment type="caution">
    <text evidence="3">The sequence shown here is derived from an EMBL/GenBank/DDBJ whole genome shotgun (WGS) entry which is preliminary data.</text>
</comment>
<evidence type="ECO:0000256" key="1">
    <source>
        <dbReference type="SAM" id="MobiDB-lite"/>
    </source>
</evidence>
<evidence type="ECO:0000313" key="4">
    <source>
        <dbReference type="Proteomes" id="UP001159641"/>
    </source>
</evidence>
<protein>
    <recommendedName>
        <fullName evidence="2">BAR domain-containing protein</fullName>
    </recommendedName>
</protein>
<dbReference type="PANTHER" id="PTHR12552">
    <property type="entry name" value="OLIGOPHRENIN 1"/>
    <property type="match status" value="1"/>
</dbReference>
<dbReference type="GO" id="GO:0005096">
    <property type="term" value="F:GTPase activator activity"/>
    <property type="evidence" value="ECO:0007669"/>
    <property type="project" value="InterPro"/>
</dbReference>
<feature type="compositionally biased region" description="Low complexity" evidence="1">
    <location>
        <begin position="129"/>
        <end position="139"/>
    </location>
</feature>
<dbReference type="GO" id="GO:0005829">
    <property type="term" value="C:cytosol"/>
    <property type="evidence" value="ECO:0007669"/>
    <property type="project" value="TreeGrafter"/>
</dbReference>
<sequence length="159" mass="17299">MGLQPLEFSDCYLDSPWFRERIRAHEAELERTNKFIKELIKDGKNLIAATKSKWGPGRGRAAARRGREEPLPEGERPSRARGRQPEDQEIDPGPRGPGVVPPRLPEPPGASPLSRPCSARRPEPGAVRASAPPASAAAPTRRLAFPAGPARGQDTCPVF</sequence>
<feature type="compositionally biased region" description="Pro residues" evidence="1">
    <location>
        <begin position="99"/>
        <end position="110"/>
    </location>
</feature>
<dbReference type="PANTHER" id="PTHR12552:SF5">
    <property type="entry name" value="RHO GTPASE-ACTIVATING PROTEIN 10"/>
    <property type="match status" value="1"/>
</dbReference>
<dbReference type="GO" id="GO:0043066">
    <property type="term" value="P:negative regulation of apoptotic process"/>
    <property type="evidence" value="ECO:0007669"/>
    <property type="project" value="TreeGrafter"/>
</dbReference>
<name>A0AB34GSF6_ESCRO</name>
<dbReference type="InterPro" id="IPR047234">
    <property type="entry name" value="GRAF_fam"/>
</dbReference>
<feature type="region of interest" description="Disordered" evidence="1">
    <location>
        <begin position="48"/>
        <end position="159"/>
    </location>
</feature>
<dbReference type="InterPro" id="IPR027267">
    <property type="entry name" value="AH/BAR_dom_sf"/>
</dbReference>
<reference evidence="3 4" key="1">
    <citation type="submission" date="2022-11" db="EMBL/GenBank/DDBJ databases">
        <title>Whole genome sequence of Eschrichtius robustus ER-17-0199.</title>
        <authorList>
            <person name="Bruniche-Olsen A."/>
            <person name="Black A.N."/>
            <person name="Fields C.J."/>
            <person name="Walden K."/>
            <person name="Dewoody J.A."/>
        </authorList>
    </citation>
    <scope>NUCLEOTIDE SEQUENCE [LARGE SCALE GENOMIC DNA]</scope>
    <source>
        <strain evidence="3">ER-17-0199</strain>
        <tissue evidence="3">Blubber</tissue>
    </source>
</reference>
<feature type="domain" description="BAR" evidence="2">
    <location>
        <begin position="6"/>
        <end position="52"/>
    </location>
</feature>
<accession>A0AB34GSF6</accession>
<dbReference type="EMBL" id="JAIQCJ010002112">
    <property type="protein sequence ID" value="KAJ8782431.1"/>
    <property type="molecule type" value="Genomic_DNA"/>
</dbReference>
<evidence type="ECO:0000313" key="3">
    <source>
        <dbReference type="EMBL" id="KAJ8782431.1"/>
    </source>
</evidence>
<gene>
    <name evidence="3" type="ORF">J1605_010139</name>
</gene>
<evidence type="ECO:0000259" key="2">
    <source>
        <dbReference type="Pfam" id="PF16746"/>
    </source>
</evidence>
<keyword evidence="4" id="KW-1185">Reference proteome</keyword>
<dbReference type="Proteomes" id="UP001159641">
    <property type="component" value="Unassembled WGS sequence"/>
</dbReference>
<dbReference type="AlphaFoldDB" id="A0AB34GSF6"/>